<protein>
    <recommendedName>
        <fullName evidence="1">Methyltransferase type 11 domain-containing protein</fullName>
    </recommendedName>
</protein>
<dbReference type="GO" id="GO:0008757">
    <property type="term" value="F:S-adenosylmethionine-dependent methyltransferase activity"/>
    <property type="evidence" value="ECO:0007669"/>
    <property type="project" value="InterPro"/>
</dbReference>
<gene>
    <name evidence="2" type="ORF">St703_15480</name>
</gene>
<feature type="domain" description="Methyltransferase type 11" evidence="1">
    <location>
        <begin position="217"/>
        <end position="304"/>
    </location>
</feature>
<accession>A0A5K7X2I7</accession>
<evidence type="ECO:0000259" key="1">
    <source>
        <dbReference type="Pfam" id="PF08241"/>
    </source>
</evidence>
<dbReference type="SUPFAM" id="SSF53335">
    <property type="entry name" value="S-adenosyl-L-methionine-dependent methyltransferases"/>
    <property type="match status" value="1"/>
</dbReference>
<dbReference type="AlphaFoldDB" id="A0A5K7X2I7"/>
<dbReference type="InterPro" id="IPR029063">
    <property type="entry name" value="SAM-dependent_MTases_sf"/>
</dbReference>
<dbReference type="RefSeq" id="WP_152080458.1">
    <property type="nucleotide sequence ID" value="NZ_AP021853.1"/>
</dbReference>
<evidence type="ECO:0000313" key="3">
    <source>
        <dbReference type="Proteomes" id="UP000326951"/>
    </source>
</evidence>
<proteinExistence type="predicted"/>
<sequence length="413" mass="46086">MTESVRNNDDQWLPAIINAWQLVKKEGIAATIEGAAALRLHGCAISPGPWIEISVQWDAIETFFKNGSLNQKSILNKFKRICFFTFKLDDYYVKIIGYLGTVVRTDPDRMSISVGTEQIAVKSLSSFLRCTDPDDTCRKAAKSYMQKLQAQDADRNGQAWNDEAYRAWINRFGTPEEAAAKIKRDPIGRLGSLADYLTDCNDQCVINLLGSHAGKALALSLLGANVTVVDISAENAAYAGKAAEALGVSLNYIVSDVLQLPIAEHRARYDKVFMELGILHYFIDLEPLADLIEQLLKPGGTFIIQEFHPVSTKLVTTRGKRQVVFGNYFDQSLHTRSVAFTKHLDPLHQCKAHEERTVYLREWTLGEIVTTFAQAGLIVSRLDEQPNMKINDIGLPKLFTLVCVKASVTKQMQ</sequence>
<dbReference type="Proteomes" id="UP000326951">
    <property type="component" value="Chromosome"/>
</dbReference>
<dbReference type="InterPro" id="IPR013216">
    <property type="entry name" value="Methyltransf_11"/>
</dbReference>
<reference evidence="2 3" key="1">
    <citation type="submission" date="2019-09" db="EMBL/GenBank/DDBJ databases">
        <title>Complete genome sequence of Sporolactobacillus terrae 70-3.</title>
        <authorList>
            <person name="Tanaka N."/>
            <person name="Shiwa Y."/>
            <person name="Fujita N."/>
            <person name="Tanasupawat S."/>
        </authorList>
    </citation>
    <scope>NUCLEOTIDE SEQUENCE [LARGE SCALE GENOMIC DNA]</scope>
    <source>
        <strain evidence="2 3">70-3</strain>
    </source>
</reference>
<dbReference type="EMBL" id="AP021853">
    <property type="protein sequence ID" value="BBN98843.1"/>
    <property type="molecule type" value="Genomic_DNA"/>
</dbReference>
<organism evidence="2 3">
    <name type="scientific">Sporolactobacillus terrae</name>
    <dbReference type="NCBI Taxonomy" id="269673"/>
    <lineage>
        <taxon>Bacteria</taxon>
        <taxon>Bacillati</taxon>
        <taxon>Bacillota</taxon>
        <taxon>Bacilli</taxon>
        <taxon>Bacillales</taxon>
        <taxon>Sporolactobacillaceae</taxon>
        <taxon>Sporolactobacillus</taxon>
    </lineage>
</organism>
<dbReference type="Pfam" id="PF08241">
    <property type="entry name" value="Methyltransf_11"/>
    <property type="match status" value="1"/>
</dbReference>
<dbReference type="CDD" id="cd02440">
    <property type="entry name" value="AdoMet_MTases"/>
    <property type="match status" value="1"/>
</dbReference>
<evidence type="ECO:0000313" key="2">
    <source>
        <dbReference type="EMBL" id="BBN98843.1"/>
    </source>
</evidence>
<dbReference type="Gene3D" id="3.40.50.150">
    <property type="entry name" value="Vaccinia Virus protein VP39"/>
    <property type="match status" value="1"/>
</dbReference>
<name>A0A5K7X2I7_9BACL</name>